<dbReference type="Pfam" id="PF00106">
    <property type="entry name" value="adh_short"/>
    <property type="match status" value="1"/>
</dbReference>
<feature type="transmembrane region" description="Helical" evidence="5">
    <location>
        <begin position="157"/>
        <end position="176"/>
    </location>
</feature>
<evidence type="ECO:0000256" key="1">
    <source>
        <dbReference type="ARBA" id="ARBA00006484"/>
    </source>
</evidence>
<dbReference type="PRINTS" id="PR00080">
    <property type="entry name" value="SDRFAMILY"/>
</dbReference>
<protein>
    <recommendedName>
        <fullName evidence="8">Steroid dehydrogenase</fullName>
    </recommendedName>
</protein>
<keyword evidence="7" id="KW-1185">Reference proteome</keyword>
<reference evidence="6 7" key="1">
    <citation type="submission" date="2022-12" db="EMBL/GenBank/DDBJ databases">
        <title>Chromosome-level genome assembly of true bugs.</title>
        <authorList>
            <person name="Ma L."/>
            <person name="Li H."/>
        </authorList>
    </citation>
    <scope>NUCLEOTIDE SEQUENCE [LARGE SCALE GENOMIC DNA]</scope>
    <source>
        <strain evidence="6">Lab_2022b</strain>
    </source>
</reference>
<gene>
    <name evidence="6" type="ORF">O3M35_006669</name>
</gene>
<dbReference type="Gene3D" id="3.40.50.720">
    <property type="entry name" value="NAD(P)-binding Rossmann-like Domain"/>
    <property type="match status" value="1"/>
</dbReference>
<dbReference type="SUPFAM" id="SSF51735">
    <property type="entry name" value="NAD(P)-binding Rossmann-fold domains"/>
    <property type="match status" value="1"/>
</dbReference>
<keyword evidence="5" id="KW-1133">Transmembrane helix</keyword>
<dbReference type="InterPro" id="IPR002347">
    <property type="entry name" value="SDR_fam"/>
</dbReference>
<dbReference type="GO" id="GO:0005783">
    <property type="term" value="C:endoplasmic reticulum"/>
    <property type="evidence" value="ECO:0007669"/>
    <property type="project" value="TreeGrafter"/>
</dbReference>
<evidence type="ECO:0000256" key="3">
    <source>
        <dbReference type="ARBA" id="ARBA00023002"/>
    </source>
</evidence>
<organism evidence="6 7">
    <name type="scientific">Rhynocoris fuscipes</name>
    <dbReference type="NCBI Taxonomy" id="488301"/>
    <lineage>
        <taxon>Eukaryota</taxon>
        <taxon>Metazoa</taxon>
        <taxon>Ecdysozoa</taxon>
        <taxon>Arthropoda</taxon>
        <taxon>Hexapoda</taxon>
        <taxon>Insecta</taxon>
        <taxon>Pterygota</taxon>
        <taxon>Neoptera</taxon>
        <taxon>Paraneoptera</taxon>
        <taxon>Hemiptera</taxon>
        <taxon>Heteroptera</taxon>
        <taxon>Panheteroptera</taxon>
        <taxon>Cimicomorpha</taxon>
        <taxon>Reduviidae</taxon>
        <taxon>Harpactorinae</taxon>
        <taxon>Harpactorini</taxon>
        <taxon>Rhynocoris</taxon>
    </lineage>
</organism>
<keyword evidence="5" id="KW-0812">Transmembrane</keyword>
<dbReference type="AlphaFoldDB" id="A0AAW1DJK9"/>
<evidence type="ECO:0008006" key="8">
    <source>
        <dbReference type="Google" id="ProtNLM"/>
    </source>
</evidence>
<dbReference type="PANTHER" id="PTHR43899:SF13">
    <property type="entry name" value="RH59310P"/>
    <property type="match status" value="1"/>
</dbReference>
<name>A0AAW1DJK9_9HEMI</name>
<dbReference type="InterPro" id="IPR051019">
    <property type="entry name" value="VLCFA-Steroid_DH"/>
</dbReference>
<dbReference type="CDD" id="cd05356">
    <property type="entry name" value="17beta-HSD1_like_SDR_c"/>
    <property type="match status" value="1"/>
</dbReference>
<evidence type="ECO:0000256" key="2">
    <source>
        <dbReference type="ARBA" id="ARBA00022857"/>
    </source>
</evidence>
<comment type="caution">
    <text evidence="6">The sequence shown here is derived from an EMBL/GenBank/DDBJ whole genome shotgun (WGS) entry which is preliminary data.</text>
</comment>
<sequence length="306" mass="34642">MSEADNNSFISSIYWCCTVYVFLKILYKLWTLADQYILPNYREPNNFKSYGQWAVITGSTDGIGERFAKELASKRINICLISRSEQKLQNTAKEIEERYNVRTKCIAADFTDQNVYTHIKDNLEGLDIGILINNVGIATKRNEPFRKHKDETLKNCINVNILSALMMTSIVLPCMIRKKKGLIVNISSIAGELIPPYAAVYSATKACLTKLGACLSYELNKHNIEVKTLTPGYVKTKMIRGSSFAETLSIFAPNVDTYVPSAISSLNSISIKSCGYFPHEVFLMITKLFPPVFTMKYFEYMYKGLN</sequence>
<dbReference type="PIRSF" id="PIRSF000126">
    <property type="entry name" value="11-beta-HSD1"/>
    <property type="match status" value="1"/>
</dbReference>
<comment type="similarity">
    <text evidence="1 4">Belongs to the short-chain dehydrogenases/reductases (SDR) family.</text>
</comment>
<dbReference type="PRINTS" id="PR00081">
    <property type="entry name" value="GDHRDH"/>
</dbReference>
<keyword evidence="5" id="KW-0472">Membrane</keyword>
<evidence type="ECO:0000313" key="7">
    <source>
        <dbReference type="Proteomes" id="UP001461498"/>
    </source>
</evidence>
<feature type="transmembrane region" description="Helical" evidence="5">
    <location>
        <begin position="12"/>
        <end position="30"/>
    </location>
</feature>
<evidence type="ECO:0000256" key="5">
    <source>
        <dbReference type="SAM" id="Phobius"/>
    </source>
</evidence>
<dbReference type="GO" id="GO:0016491">
    <property type="term" value="F:oxidoreductase activity"/>
    <property type="evidence" value="ECO:0007669"/>
    <property type="project" value="UniProtKB-KW"/>
</dbReference>
<dbReference type="InterPro" id="IPR036291">
    <property type="entry name" value="NAD(P)-bd_dom_sf"/>
</dbReference>
<dbReference type="PANTHER" id="PTHR43899">
    <property type="entry name" value="RH59310P"/>
    <property type="match status" value="1"/>
</dbReference>
<keyword evidence="3" id="KW-0560">Oxidoreductase</keyword>
<dbReference type="EMBL" id="JAPXFL010000003">
    <property type="protein sequence ID" value="KAK9509328.1"/>
    <property type="molecule type" value="Genomic_DNA"/>
</dbReference>
<proteinExistence type="inferred from homology"/>
<accession>A0AAW1DJK9</accession>
<dbReference type="FunFam" id="3.40.50.720:FF:000137">
    <property type="entry name" value="Hydroxysteroid (17-beta) dehydrogenase 3"/>
    <property type="match status" value="1"/>
</dbReference>
<evidence type="ECO:0000256" key="4">
    <source>
        <dbReference type="RuleBase" id="RU000363"/>
    </source>
</evidence>
<keyword evidence="2" id="KW-0521">NADP</keyword>
<evidence type="ECO:0000313" key="6">
    <source>
        <dbReference type="EMBL" id="KAK9509328.1"/>
    </source>
</evidence>
<dbReference type="Proteomes" id="UP001461498">
    <property type="component" value="Unassembled WGS sequence"/>
</dbReference>